<comment type="subcellular location">
    <subcellularLocation>
        <location evidence="1">Cytoplasm</location>
        <location evidence="1">Cytoskeleton</location>
    </subcellularLocation>
</comment>
<dbReference type="GO" id="GO:0005856">
    <property type="term" value="C:cytoskeleton"/>
    <property type="evidence" value="ECO:0007669"/>
    <property type="project" value="UniProtKB-SubCell"/>
</dbReference>
<evidence type="ECO:0000256" key="2">
    <source>
        <dbReference type="ARBA" id="ARBA00008550"/>
    </source>
</evidence>
<dbReference type="GO" id="GO:1905515">
    <property type="term" value="P:non-motile cilium assembly"/>
    <property type="evidence" value="ECO:0007669"/>
    <property type="project" value="TreeGrafter"/>
</dbReference>
<dbReference type="InterPro" id="IPR043972">
    <property type="entry name" value="FUZ/MON1/HPS1_longin_1"/>
</dbReference>
<accession>A0A9P0K9H8</accession>
<name>A0A9P0K9H8_ACAOB</name>
<evidence type="ECO:0000259" key="7">
    <source>
        <dbReference type="Pfam" id="PF19038"/>
    </source>
</evidence>
<keyword evidence="3" id="KW-0963">Cytoplasm</keyword>
<dbReference type="InterPro" id="IPR043970">
    <property type="entry name" value="FUZ/MON1/HPS1_longin_3"/>
</dbReference>
<dbReference type="GO" id="GO:0016192">
    <property type="term" value="P:vesicle-mediated transport"/>
    <property type="evidence" value="ECO:0007669"/>
    <property type="project" value="InterPro"/>
</dbReference>
<evidence type="ECO:0000259" key="5">
    <source>
        <dbReference type="Pfam" id="PF19036"/>
    </source>
</evidence>
<reference evidence="8" key="1">
    <citation type="submission" date="2022-03" db="EMBL/GenBank/DDBJ databases">
        <authorList>
            <person name="Sayadi A."/>
        </authorList>
    </citation>
    <scope>NUCLEOTIDE SEQUENCE</scope>
</reference>
<protein>
    <submittedName>
        <fullName evidence="8">Uncharacterized protein</fullName>
    </submittedName>
</protein>
<comment type="caution">
    <text evidence="8">The sequence shown here is derived from an EMBL/GenBank/DDBJ whole genome shotgun (WGS) entry which is preliminary data.</text>
</comment>
<dbReference type="PANTHER" id="PTHR13559">
    <property type="entry name" value="INTRACELLULAR TRAFFIC PROTEIN-RELATED"/>
    <property type="match status" value="1"/>
</dbReference>
<evidence type="ECO:0000256" key="3">
    <source>
        <dbReference type="ARBA" id="ARBA00022490"/>
    </source>
</evidence>
<gene>
    <name evidence="8" type="ORF">ACAOBT_LOCUS9017</name>
</gene>
<dbReference type="InterPro" id="IPR043971">
    <property type="entry name" value="FUZ/MON1/HPS1_longin_2"/>
</dbReference>
<organism evidence="8 9">
    <name type="scientific">Acanthoscelides obtectus</name>
    <name type="common">Bean weevil</name>
    <name type="synonym">Bruchus obtectus</name>
    <dbReference type="NCBI Taxonomy" id="200917"/>
    <lineage>
        <taxon>Eukaryota</taxon>
        <taxon>Metazoa</taxon>
        <taxon>Ecdysozoa</taxon>
        <taxon>Arthropoda</taxon>
        <taxon>Hexapoda</taxon>
        <taxon>Insecta</taxon>
        <taxon>Pterygota</taxon>
        <taxon>Neoptera</taxon>
        <taxon>Endopterygota</taxon>
        <taxon>Coleoptera</taxon>
        <taxon>Polyphaga</taxon>
        <taxon>Cucujiformia</taxon>
        <taxon>Chrysomeloidea</taxon>
        <taxon>Chrysomelidae</taxon>
        <taxon>Bruchinae</taxon>
        <taxon>Bruchini</taxon>
        <taxon>Acanthoscelides</taxon>
    </lineage>
</organism>
<evidence type="ECO:0000313" key="9">
    <source>
        <dbReference type="Proteomes" id="UP001152888"/>
    </source>
</evidence>
<dbReference type="Pfam" id="PF19038">
    <property type="entry name" value="Fuz_longin_3"/>
    <property type="match status" value="1"/>
</dbReference>
<evidence type="ECO:0000256" key="4">
    <source>
        <dbReference type="ARBA" id="ARBA00023212"/>
    </source>
</evidence>
<feature type="domain" description="FUZ/MON1/HPS1 second Longin" evidence="6">
    <location>
        <begin position="168"/>
        <end position="260"/>
    </location>
</feature>
<dbReference type="AlphaFoldDB" id="A0A9P0K9H8"/>
<dbReference type="Proteomes" id="UP001152888">
    <property type="component" value="Unassembled WGS sequence"/>
</dbReference>
<proteinExistence type="inferred from homology"/>
<dbReference type="Pfam" id="PF19037">
    <property type="entry name" value="Fuz_longin_2"/>
    <property type="match status" value="1"/>
</dbReference>
<sequence>MSAHIICVTGSGLPLLSRKKGNSESLPFATIGSLNGLYMFGKPFNVKLLNCSTNDYVSCWREFEDSIVIIGIASGCSLDVLNSLLDIIFDAIVLIVGIDEVKQQRNVERLKREFRVIYPVIDRLLDSLDCGETGNKHASDILGYSEVISCPENNMIKIVLDSYTKCVDSMYSCVIISEKIAVATESWWSLHPNEIKLLTLLAVADNLTTAKDVPVFLPYKSAKVAFRFVVCTLMPDVMLCCLCGSTPALNDIKHFAMQCFRNSTSMLGAVVNSSPRSFPSSWNIGSSILSLLLVNIPSKKYTIQYPQQNCKKTTASSHRLEILRSFLYRTVDQYMVKLSENSKDGNANDDNENLNTAFESYWCSEYHKCYAIKFNDHILCILFNASPTTHVMRLTVQKCFKTIFSDKQLCW</sequence>
<dbReference type="InterPro" id="IPR026069">
    <property type="entry name" value="Fuzzy"/>
</dbReference>
<feature type="domain" description="FUZ/MON1/HPS1 first Longin" evidence="5">
    <location>
        <begin position="4"/>
        <end position="124"/>
    </location>
</feature>
<dbReference type="OrthoDB" id="74835at2759"/>
<comment type="similarity">
    <text evidence="2">Belongs to the fuzzy family.</text>
</comment>
<keyword evidence="9" id="KW-1185">Reference proteome</keyword>
<dbReference type="PANTHER" id="PTHR13559:SF1">
    <property type="entry name" value="PROTEIN FUZZY HOMOLOG"/>
    <property type="match status" value="1"/>
</dbReference>
<dbReference type="EMBL" id="CAKOFQ010006776">
    <property type="protein sequence ID" value="CAH1970622.1"/>
    <property type="molecule type" value="Genomic_DNA"/>
</dbReference>
<feature type="domain" description="FUZ/MON1/HPS1 third Longin" evidence="7">
    <location>
        <begin position="288"/>
        <end position="405"/>
    </location>
</feature>
<evidence type="ECO:0000313" key="8">
    <source>
        <dbReference type="EMBL" id="CAH1970622.1"/>
    </source>
</evidence>
<evidence type="ECO:0000256" key="1">
    <source>
        <dbReference type="ARBA" id="ARBA00004245"/>
    </source>
</evidence>
<evidence type="ECO:0000259" key="6">
    <source>
        <dbReference type="Pfam" id="PF19037"/>
    </source>
</evidence>
<keyword evidence="4" id="KW-0206">Cytoskeleton</keyword>
<dbReference type="Pfam" id="PF19036">
    <property type="entry name" value="Fuz_longin_1"/>
    <property type="match status" value="1"/>
</dbReference>